<dbReference type="GO" id="GO:0046872">
    <property type="term" value="F:metal ion binding"/>
    <property type="evidence" value="ECO:0007669"/>
    <property type="project" value="UniProtKB-KW"/>
</dbReference>
<evidence type="ECO:0000256" key="6">
    <source>
        <dbReference type="ARBA" id="ARBA00023239"/>
    </source>
</evidence>
<evidence type="ECO:0000313" key="8">
    <source>
        <dbReference type="EMBL" id="ALL01958.1"/>
    </source>
</evidence>
<keyword evidence="2" id="KW-0004">4Fe-4S</keyword>
<proteinExistence type="inferred from homology"/>
<dbReference type="InterPro" id="IPR004646">
    <property type="entry name" value="Fe-S_hydro-lyase_TtdA-typ_cat"/>
</dbReference>
<keyword evidence="5" id="KW-0411">Iron-sulfur</keyword>
<dbReference type="Proteomes" id="UP000058613">
    <property type="component" value="Chromosome"/>
</dbReference>
<dbReference type="EMBL" id="CP013011">
    <property type="protein sequence ID" value="ALL01958.1"/>
    <property type="molecule type" value="Genomic_DNA"/>
</dbReference>
<evidence type="ECO:0000313" key="11">
    <source>
        <dbReference type="Proteomes" id="UP000196694"/>
    </source>
</evidence>
<keyword evidence="4" id="KW-0408">Iron</keyword>
<protein>
    <submittedName>
        <fullName evidence="9">Fumarate hydratase</fullName>
    </submittedName>
    <submittedName>
        <fullName evidence="8">L(+)-tartrate dehydratase, alpha subunit</fullName>
    </submittedName>
</protein>
<evidence type="ECO:0000313" key="9">
    <source>
        <dbReference type="EMBL" id="OWJ54871.1"/>
    </source>
</evidence>
<feature type="domain" description="Fe-S hydro-lyase tartrate dehydratase alpha-type catalytic" evidence="7">
    <location>
        <begin position="13"/>
        <end position="278"/>
    </location>
</feature>
<keyword evidence="3" id="KW-0479">Metal-binding</keyword>
<dbReference type="InterPro" id="IPR051208">
    <property type="entry name" value="Class-I_Fumarase/Tartrate_DH"/>
</dbReference>
<evidence type="ECO:0000256" key="1">
    <source>
        <dbReference type="ARBA" id="ARBA00008876"/>
    </source>
</evidence>
<dbReference type="NCBIfam" id="NF004885">
    <property type="entry name" value="PRK06246.1"/>
    <property type="match status" value="1"/>
</dbReference>
<reference evidence="8 10" key="1">
    <citation type="submission" date="2015-10" db="EMBL/GenBank/DDBJ databases">
        <title>Complete genome sequence of hyperthermophilic archaeon Pyrodictium delaneyi Su06.</title>
        <authorList>
            <person name="Jung J.-H."/>
            <person name="Lin J."/>
            <person name="Holden J.F."/>
            <person name="Park C.-S."/>
        </authorList>
    </citation>
    <scope>NUCLEOTIDE SEQUENCE [LARGE SCALE GENOMIC DNA]</scope>
    <source>
        <strain evidence="8 10">Su06</strain>
    </source>
</reference>
<gene>
    <name evidence="9" type="ORF">Pdsh_03940</name>
    <name evidence="8" type="ORF">Pyrde_1915</name>
</gene>
<dbReference type="RefSeq" id="WP_055410307.1">
    <property type="nucleotide sequence ID" value="NZ_CP013011.1"/>
</dbReference>
<keyword evidence="11" id="KW-1185">Reference proteome</keyword>
<dbReference type="PANTHER" id="PTHR30389:SF17">
    <property type="entry name" value="L(+)-TARTRATE DEHYDRATASE SUBUNIT ALPHA-RELATED"/>
    <property type="match status" value="1"/>
</dbReference>
<evidence type="ECO:0000256" key="5">
    <source>
        <dbReference type="ARBA" id="ARBA00023014"/>
    </source>
</evidence>
<name>A0A0P0N606_9CREN</name>
<comment type="similarity">
    <text evidence="1">Belongs to the class-I fumarase family.</text>
</comment>
<evidence type="ECO:0000256" key="3">
    <source>
        <dbReference type="ARBA" id="ARBA00022723"/>
    </source>
</evidence>
<keyword evidence="6" id="KW-0456">Lyase</keyword>
<dbReference type="STRING" id="1273541.Pyrde_1915"/>
<dbReference type="AlphaFoldDB" id="A0A0P0N606"/>
<sequence length="294" mass="32002">MAGLEDSLRGFLVELIRTAVTRLPRDVYEALERALEAEENPVARRQLEAMLENVRLAVRLGRPLCQDTGTPVFYLRVGDGFPLRSRLYEVVAEAVREATRVVPLRPNAVDPLRGRNSGDNTGRYVPWVEVELVPGDGLEAVFVAKGGGSEAPTRLVMALPLRGWEAVREAVLRAVAEAGPKPCPPFVVGVGIAAGGDQALSLAKRAALLRPLGSRHPDPEAARLEEELLEEVNRLGLGPHGFGGRVTALDLHIEYGFRHPATYAVGVVFSCWALRRASGVFEPDGSWRITSEHI</sequence>
<dbReference type="GeneID" id="26100255"/>
<reference evidence="9 11" key="2">
    <citation type="submission" date="2017-05" db="EMBL/GenBank/DDBJ databases">
        <title>The draft genome of the hyperthermophilic archaeon 'Pyrodictium delaneyi strain Hulk', an iron and nitrate reducer, reveals the capacity for sulfate reduction.</title>
        <authorList>
            <person name="Demey L.M."/>
            <person name="Miller C."/>
            <person name="Manzella M."/>
            <person name="Reguera G."/>
            <person name="Kashefi K."/>
        </authorList>
    </citation>
    <scope>NUCLEOTIDE SEQUENCE [LARGE SCALE GENOMIC DNA]</scope>
    <source>
        <strain evidence="9 11">Hulk</strain>
    </source>
</reference>
<accession>A0A0P0N606</accession>
<evidence type="ECO:0000256" key="2">
    <source>
        <dbReference type="ARBA" id="ARBA00022485"/>
    </source>
</evidence>
<dbReference type="KEGG" id="pdl:Pyrde_1915"/>
<dbReference type="Pfam" id="PF05681">
    <property type="entry name" value="Fumerase"/>
    <property type="match status" value="1"/>
</dbReference>
<dbReference type="NCBIfam" id="TIGR00722">
    <property type="entry name" value="ttdA_fumA_fumB"/>
    <property type="match status" value="1"/>
</dbReference>
<dbReference type="GO" id="GO:0016829">
    <property type="term" value="F:lyase activity"/>
    <property type="evidence" value="ECO:0007669"/>
    <property type="project" value="UniProtKB-KW"/>
</dbReference>
<dbReference type="GO" id="GO:0051539">
    <property type="term" value="F:4 iron, 4 sulfur cluster binding"/>
    <property type="evidence" value="ECO:0007669"/>
    <property type="project" value="UniProtKB-KW"/>
</dbReference>
<dbReference type="PANTHER" id="PTHR30389">
    <property type="entry name" value="FUMARATE HYDRATASE-RELATED"/>
    <property type="match status" value="1"/>
</dbReference>
<dbReference type="EMBL" id="NCQP01000002">
    <property type="protein sequence ID" value="OWJ54871.1"/>
    <property type="molecule type" value="Genomic_DNA"/>
</dbReference>
<evidence type="ECO:0000259" key="7">
    <source>
        <dbReference type="Pfam" id="PF05681"/>
    </source>
</evidence>
<dbReference type="Proteomes" id="UP000196694">
    <property type="component" value="Unassembled WGS sequence"/>
</dbReference>
<dbReference type="OrthoDB" id="371925at2157"/>
<evidence type="ECO:0000313" key="10">
    <source>
        <dbReference type="Proteomes" id="UP000058613"/>
    </source>
</evidence>
<evidence type="ECO:0000256" key="4">
    <source>
        <dbReference type="ARBA" id="ARBA00023004"/>
    </source>
</evidence>
<organism evidence="8 10">
    <name type="scientific">Pyrodictium delaneyi</name>
    <dbReference type="NCBI Taxonomy" id="1273541"/>
    <lineage>
        <taxon>Archaea</taxon>
        <taxon>Thermoproteota</taxon>
        <taxon>Thermoprotei</taxon>
        <taxon>Desulfurococcales</taxon>
        <taxon>Pyrodictiaceae</taxon>
        <taxon>Pyrodictium</taxon>
    </lineage>
</organism>